<dbReference type="Gene3D" id="2.120.10.30">
    <property type="entry name" value="TolB, C-terminal domain"/>
    <property type="match status" value="1"/>
</dbReference>
<dbReference type="InterPro" id="IPR011041">
    <property type="entry name" value="Quinoprot_gluc/sorb_DH_b-prop"/>
</dbReference>
<dbReference type="PANTHER" id="PTHR19328">
    <property type="entry name" value="HEDGEHOG-INTERACTING PROTEIN"/>
    <property type="match status" value="1"/>
</dbReference>
<dbReference type="AlphaFoldDB" id="L8JJH0"/>
<evidence type="ECO:0000313" key="3">
    <source>
        <dbReference type="Proteomes" id="UP000011134"/>
    </source>
</evidence>
<dbReference type="PATRIC" id="fig|1056511.3.peg.632"/>
<proteinExistence type="predicted"/>
<dbReference type="InterPro" id="IPR012938">
    <property type="entry name" value="Glc/Sorbosone_DH"/>
</dbReference>
<dbReference type="Pfam" id="PF07995">
    <property type="entry name" value="GSDH"/>
    <property type="match status" value="1"/>
</dbReference>
<dbReference type="SUPFAM" id="SSF50952">
    <property type="entry name" value="Soluble quinoprotein glucose dehydrogenase"/>
    <property type="match status" value="1"/>
</dbReference>
<name>L8JJH0_9GAMM</name>
<comment type="caution">
    <text evidence="2">The sequence shown here is derived from an EMBL/GenBank/DDBJ whole genome shotgun (WGS) entry which is preliminary data.</text>
</comment>
<evidence type="ECO:0000259" key="1">
    <source>
        <dbReference type="Pfam" id="PF07995"/>
    </source>
</evidence>
<sequence>MKTKDKHYWLVSFILFLFGLSFSLVSNASTVMTGISDGMNYQIKLVTQNLGIPWGMTFITENQILITQRQGSALLLDLTNNTRKPVRGLPKIAASGQGGLMDVITEPNYQYPDGWIYFTYSQDTSKGDITALARTRLSNETLTDWQELLATDSASGTSRHFGSRITFDEQGHLFFSIGDRGVRPNGQDLTNHAGSILRLNLDGTIPADNPFANQSAARPEIWSYGHRNPQGLAYDYQTNRLWAIEHGPRGGDEINLIIKGKNYGWPITSHGKEYWGPLAVGEATEKEGIESPKKVYIPSIAPGSLLLYTGEAFPNWQGDLFAGALKLQHINHLSLDETGNIINEERLITELEERVRALIQSPDGLIYFSTDNGNLYQISPVQP</sequence>
<dbReference type="InterPro" id="IPR011042">
    <property type="entry name" value="6-blade_b-propeller_TolB-like"/>
</dbReference>
<feature type="domain" description="Glucose/Sorbosone dehydrogenase" evidence="1">
    <location>
        <begin position="52"/>
        <end position="375"/>
    </location>
</feature>
<dbReference type="Proteomes" id="UP000011134">
    <property type="component" value="Unassembled WGS sequence"/>
</dbReference>
<gene>
    <name evidence="2" type="ORF">C942_01559</name>
</gene>
<dbReference type="EMBL" id="AMZO01000002">
    <property type="protein sequence ID" value="ELR67629.1"/>
    <property type="molecule type" value="Genomic_DNA"/>
</dbReference>
<evidence type="ECO:0000313" key="2">
    <source>
        <dbReference type="EMBL" id="ELR67629.1"/>
    </source>
</evidence>
<accession>L8JJH0</accession>
<keyword evidence="3" id="KW-1185">Reference proteome</keyword>
<dbReference type="RefSeq" id="WP_007462286.1">
    <property type="nucleotide sequence ID" value="NZ_AMZO01000002.1"/>
</dbReference>
<organism evidence="2 3">
    <name type="scientific">Photobacterium marinum</name>
    <dbReference type="NCBI Taxonomy" id="1056511"/>
    <lineage>
        <taxon>Bacteria</taxon>
        <taxon>Pseudomonadati</taxon>
        <taxon>Pseudomonadota</taxon>
        <taxon>Gammaproteobacteria</taxon>
        <taxon>Vibrionales</taxon>
        <taxon>Vibrionaceae</taxon>
        <taxon>Photobacterium</taxon>
    </lineage>
</organism>
<protein>
    <submittedName>
        <fullName evidence="2">PQQ-dependent oxidoreductase, gdhB family</fullName>
    </submittedName>
</protein>
<dbReference type="PANTHER" id="PTHR19328:SF75">
    <property type="entry name" value="ALDOSE SUGAR DEHYDROGENASE YLII"/>
    <property type="match status" value="1"/>
</dbReference>
<reference evidence="2 3" key="1">
    <citation type="submission" date="2012-12" db="EMBL/GenBank/DDBJ databases">
        <title>Genome Assembly of Photobacterium sp. AK15.</title>
        <authorList>
            <person name="Khatri I."/>
            <person name="Vaidya B."/>
            <person name="Srinivas T.N.R."/>
            <person name="Subramanian S."/>
            <person name="Pinnaka A."/>
        </authorList>
    </citation>
    <scope>NUCLEOTIDE SEQUENCE [LARGE SCALE GENOMIC DNA]</scope>
    <source>
        <strain evidence="2 3">AK15</strain>
    </source>
</reference>